<evidence type="ECO:0000313" key="4">
    <source>
        <dbReference type="EMBL" id="SDD12677.1"/>
    </source>
</evidence>
<feature type="domain" description="CT398-like coiled coil hairpin" evidence="3">
    <location>
        <begin position="15"/>
        <end position="193"/>
    </location>
</feature>
<feature type="coiled-coil region" evidence="1">
    <location>
        <begin position="52"/>
        <end position="79"/>
    </location>
</feature>
<feature type="domain" description="C4-type zinc ribbon" evidence="2">
    <location>
        <begin position="205"/>
        <end position="239"/>
    </location>
</feature>
<reference evidence="4 5" key="1">
    <citation type="submission" date="2016-09" db="EMBL/GenBank/DDBJ databases">
        <authorList>
            <person name="Capua I."/>
            <person name="De Benedictis P."/>
            <person name="Joannis T."/>
            <person name="Lombin L.H."/>
            <person name="Cattoli G."/>
        </authorList>
    </citation>
    <scope>NUCLEOTIDE SEQUENCE [LARGE SCALE GENOMIC DNA]</scope>
    <source>
        <strain evidence="4 5">ISLP-3</strain>
    </source>
</reference>
<organism evidence="4 5">
    <name type="scientific">Sanguibacter gelidistatuariae</name>
    <dbReference type="NCBI Taxonomy" id="1814289"/>
    <lineage>
        <taxon>Bacteria</taxon>
        <taxon>Bacillati</taxon>
        <taxon>Actinomycetota</taxon>
        <taxon>Actinomycetes</taxon>
        <taxon>Micrococcales</taxon>
        <taxon>Sanguibacteraceae</taxon>
        <taxon>Sanguibacter</taxon>
    </lineage>
</organism>
<protein>
    <submittedName>
        <fullName evidence="4">Uncharacterized protein</fullName>
    </submittedName>
</protein>
<dbReference type="Proteomes" id="UP000199039">
    <property type="component" value="Unassembled WGS sequence"/>
</dbReference>
<dbReference type="InterPro" id="IPR052376">
    <property type="entry name" value="Oxidative_Scav/Glycosyltrans"/>
</dbReference>
<sequence length="249" mass="27028">MTKAPVEDQRRLLDVQALDTRLQQLAHRRKNLPEQARVAEIDSQLADLNTALVASRTAANDLRRELAKAETDVEQVRTRAAHDQTRLDSGAVSAKDAQALVSELESLGRRQGLLEEVELEVMERLEAHEDTLAKLDEANQKSLDARAAAVAELDAAYAEIDAEAAGVATQRATAVTGLDAALVALYEKVRAHLGGQGAAALRAGRCDGCRLDLDQTAIEAIRAQPADEVVRCEDCGRILVRIPEKRVTE</sequence>
<dbReference type="STRING" id="1814289.SAMN05216410_2894"/>
<dbReference type="PANTHER" id="PTHR39082:SF1">
    <property type="entry name" value="SCAVENGER RECEPTOR CLASS A MEMBER 3"/>
    <property type="match status" value="1"/>
</dbReference>
<dbReference type="Pfam" id="PF02591">
    <property type="entry name" value="Zn_ribbon_9"/>
    <property type="match status" value="1"/>
</dbReference>
<gene>
    <name evidence="4" type="ORF">SAMN05216410_2894</name>
</gene>
<dbReference type="AlphaFoldDB" id="A0A1G6S981"/>
<dbReference type="Pfam" id="PF24481">
    <property type="entry name" value="CT398_CC"/>
    <property type="match status" value="1"/>
</dbReference>
<proteinExistence type="predicted"/>
<dbReference type="Gene3D" id="1.10.287.1490">
    <property type="match status" value="1"/>
</dbReference>
<keyword evidence="5" id="KW-1185">Reference proteome</keyword>
<name>A0A1G6S981_9MICO</name>
<dbReference type="OrthoDB" id="9784388at2"/>
<dbReference type="InterPro" id="IPR003743">
    <property type="entry name" value="Zf-RING_7"/>
</dbReference>
<dbReference type="RefSeq" id="WP_093184237.1">
    <property type="nucleotide sequence ID" value="NZ_FMYH01000005.1"/>
</dbReference>
<evidence type="ECO:0000259" key="3">
    <source>
        <dbReference type="Pfam" id="PF24481"/>
    </source>
</evidence>
<evidence type="ECO:0000259" key="2">
    <source>
        <dbReference type="Pfam" id="PF02591"/>
    </source>
</evidence>
<accession>A0A1G6S981</accession>
<dbReference type="PANTHER" id="PTHR39082">
    <property type="entry name" value="PHOSPHOLIPASE C-BETA-2-RELATED"/>
    <property type="match status" value="1"/>
</dbReference>
<dbReference type="InterPro" id="IPR056003">
    <property type="entry name" value="CT398_CC_hairpin"/>
</dbReference>
<dbReference type="EMBL" id="FMYH01000005">
    <property type="protein sequence ID" value="SDD12677.1"/>
    <property type="molecule type" value="Genomic_DNA"/>
</dbReference>
<evidence type="ECO:0000256" key="1">
    <source>
        <dbReference type="SAM" id="Coils"/>
    </source>
</evidence>
<evidence type="ECO:0000313" key="5">
    <source>
        <dbReference type="Proteomes" id="UP000199039"/>
    </source>
</evidence>
<keyword evidence="1" id="KW-0175">Coiled coil</keyword>